<dbReference type="InterPro" id="IPR016040">
    <property type="entry name" value="NAD(P)-bd_dom"/>
</dbReference>
<dbReference type="InterPro" id="IPR036291">
    <property type="entry name" value="NAD(P)-bd_dom_sf"/>
</dbReference>
<protein>
    <submittedName>
        <fullName evidence="2">SDR family oxidoreductase</fullName>
    </submittedName>
</protein>
<gene>
    <name evidence="2" type="ORF">GCM10025759_05370</name>
</gene>
<dbReference type="SUPFAM" id="SSF51735">
    <property type="entry name" value="NAD(P)-binding Rossmann-fold domains"/>
    <property type="match status" value="1"/>
</dbReference>
<sequence>MKVVVVGGHGLVGSRLVTRLQRDGHDVLAVSRRSGVDAVTGAGLDDALRGAHTVVDVTNAPSFEEPDVTDFFRRSSDNLLAAGERAGVSHHIALSVVGTQRLQTSPYFRAKQVQERLVQQAAVPHTLVRATQFFEFMASIIPPHSGQSIVHLPPAQVQPVAADDVAAELAGLVASPPSREPVEIAGPDAYKLNELVQWAMYSYQDDRAVVADPEARYYGAILDDHVLTPQGEARIAPTHFRDWLHEVQSGSIEMPHVHHPDPIARVR</sequence>
<evidence type="ECO:0000313" key="3">
    <source>
        <dbReference type="Proteomes" id="UP001501083"/>
    </source>
</evidence>
<evidence type="ECO:0000313" key="2">
    <source>
        <dbReference type="EMBL" id="GAA5069018.1"/>
    </source>
</evidence>
<dbReference type="InterPro" id="IPR051207">
    <property type="entry name" value="ComplexI_NDUFA9_subunit"/>
</dbReference>
<accession>A0ABP9L474</accession>
<dbReference type="Gene3D" id="3.40.50.720">
    <property type="entry name" value="NAD(P)-binding Rossmann-like Domain"/>
    <property type="match status" value="1"/>
</dbReference>
<feature type="domain" description="NAD(P)-binding" evidence="1">
    <location>
        <begin position="7"/>
        <end position="135"/>
    </location>
</feature>
<dbReference type="EMBL" id="BAABKY010000001">
    <property type="protein sequence ID" value="GAA5069018.1"/>
    <property type="molecule type" value="Genomic_DNA"/>
</dbReference>
<dbReference type="RefSeq" id="WP_158982939.1">
    <property type="nucleotide sequence ID" value="NZ_BAABKY010000001.1"/>
</dbReference>
<keyword evidence="3" id="KW-1185">Reference proteome</keyword>
<dbReference type="PANTHER" id="PTHR12126">
    <property type="entry name" value="NADH-UBIQUINONE OXIDOREDUCTASE 39 KDA SUBUNIT-RELATED"/>
    <property type="match status" value="1"/>
</dbReference>
<proteinExistence type="predicted"/>
<comment type="caution">
    <text evidence="2">The sequence shown here is derived from an EMBL/GenBank/DDBJ whole genome shotgun (WGS) entry which is preliminary data.</text>
</comment>
<reference evidence="3" key="1">
    <citation type="journal article" date="2019" name="Int. J. Syst. Evol. Microbiol.">
        <title>The Global Catalogue of Microorganisms (GCM) 10K type strain sequencing project: providing services to taxonomists for standard genome sequencing and annotation.</title>
        <authorList>
            <consortium name="The Broad Institute Genomics Platform"/>
            <consortium name="The Broad Institute Genome Sequencing Center for Infectious Disease"/>
            <person name="Wu L."/>
            <person name="Ma J."/>
        </authorList>
    </citation>
    <scope>NUCLEOTIDE SEQUENCE [LARGE SCALE GENOMIC DNA]</scope>
    <source>
        <strain evidence="3">JCM 19212</strain>
    </source>
</reference>
<dbReference type="Proteomes" id="UP001501083">
    <property type="component" value="Unassembled WGS sequence"/>
</dbReference>
<dbReference type="PANTHER" id="PTHR12126:SF11">
    <property type="entry name" value="NADH DEHYDROGENASE [UBIQUINONE] 1 ALPHA SUBCOMPLEX SUBUNIT 9, MITOCHONDRIAL"/>
    <property type="match status" value="1"/>
</dbReference>
<evidence type="ECO:0000259" key="1">
    <source>
        <dbReference type="Pfam" id="PF13460"/>
    </source>
</evidence>
<name>A0ABP9L474_9GAMM</name>
<dbReference type="Pfam" id="PF13460">
    <property type="entry name" value="NAD_binding_10"/>
    <property type="match status" value="1"/>
</dbReference>
<organism evidence="2 3">
    <name type="scientific">Lysobacter panacisoli</name>
    <dbReference type="NCBI Taxonomy" id="1255263"/>
    <lineage>
        <taxon>Bacteria</taxon>
        <taxon>Pseudomonadati</taxon>
        <taxon>Pseudomonadota</taxon>
        <taxon>Gammaproteobacteria</taxon>
        <taxon>Lysobacterales</taxon>
        <taxon>Lysobacteraceae</taxon>
        <taxon>Lysobacter</taxon>
    </lineage>
</organism>